<dbReference type="PIRSF" id="PIRSF000137">
    <property type="entry name" value="Alcohol_oxidase"/>
    <property type="match status" value="1"/>
</dbReference>
<gene>
    <name evidence="7" type="ORF">SBA_ch2_5210</name>
</gene>
<evidence type="ECO:0000313" key="7">
    <source>
        <dbReference type="EMBL" id="BBF71988.1"/>
    </source>
</evidence>
<comment type="similarity">
    <text evidence="2">Belongs to the GMC oxidoreductase family.</text>
</comment>
<dbReference type="Proteomes" id="UP001059971">
    <property type="component" value="Chromosome 2"/>
</dbReference>
<protein>
    <submittedName>
        <fullName evidence="7">Choline dehydrogenase</fullName>
    </submittedName>
</protein>
<dbReference type="InterPro" id="IPR007867">
    <property type="entry name" value="GMC_OxRtase_C"/>
</dbReference>
<reference evidence="7" key="1">
    <citation type="submission" date="2018-07" db="EMBL/GenBank/DDBJ databases">
        <title>Complete genome sequence of Sphingomonas bisphenolicum strain AO1, a bisphenol A degradative bacterium isolated from Japanese farm field.</title>
        <authorList>
            <person name="Murakami M."/>
            <person name="Koh M."/>
            <person name="Koba S."/>
            <person name="Matsumura Y."/>
        </authorList>
    </citation>
    <scope>NUCLEOTIDE SEQUENCE</scope>
    <source>
        <strain evidence="7">AO1</strain>
    </source>
</reference>
<dbReference type="SUPFAM" id="SSF54373">
    <property type="entry name" value="FAD-linked reductases, C-terminal domain"/>
    <property type="match status" value="1"/>
</dbReference>
<evidence type="ECO:0000259" key="5">
    <source>
        <dbReference type="Pfam" id="PF00732"/>
    </source>
</evidence>
<proteinExistence type="inferred from homology"/>
<dbReference type="Gene3D" id="3.30.560.10">
    <property type="entry name" value="Glucose Oxidase, domain 3"/>
    <property type="match status" value="1"/>
</dbReference>
<evidence type="ECO:0000256" key="3">
    <source>
        <dbReference type="ARBA" id="ARBA00022630"/>
    </source>
</evidence>
<dbReference type="EMBL" id="AP018818">
    <property type="protein sequence ID" value="BBF71988.1"/>
    <property type="molecule type" value="Genomic_DNA"/>
</dbReference>
<name>A0ABM7G8I9_9SPHN</name>
<evidence type="ECO:0000256" key="1">
    <source>
        <dbReference type="ARBA" id="ARBA00001974"/>
    </source>
</evidence>
<dbReference type="InterPro" id="IPR000172">
    <property type="entry name" value="GMC_OxRdtase_N"/>
</dbReference>
<evidence type="ECO:0000313" key="8">
    <source>
        <dbReference type="Proteomes" id="UP001059971"/>
    </source>
</evidence>
<evidence type="ECO:0000256" key="2">
    <source>
        <dbReference type="ARBA" id="ARBA00010790"/>
    </source>
</evidence>
<organism evidence="7 8">
    <name type="scientific">Sphingomonas bisphenolicum</name>
    <dbReference type="NCBI Taxonomy" id="296544"/>
    <lineage>
        <taxon>Bacteria</taxon>
        <taxon>Pseudomonadati</taxon>
        <taxon>Pseudomonadota</taxon>
        <taxon>Alphaproteobacteria</taxon>
        <taxon>Sphingomonadales</taxon>
        <taxon>Sphingomonadaceae</taxon>
        <taxon>Sphingomonas</taxon>
    </lineage>
</organism>
<keyword evidence="3" id="KW-0285">Flavoprotein</keyword>
<dbReference type="InterPro" id="IPR036188">
    <property type="entry name" value="FAD/NAD-bd_sf"/>
</dbReference>
<dbReference type="Gene3D" id="3.50.50.60">
    <property type="entry name" value="FAD/NAD(P)-binding domain"/>
    <property type="match status" value="1"/>
</dbReference>
<dbReference type="Pfam" id="PF00732">
    <property type="entry name" value="GMC_oxred_N"/>
    <property type="match status" value="1"/>
</dbReference>
<feature type="domain" description="Glucose-methanol-choline oxidoreductase N-terminal" evidence="5">
    <location>
        <begin position="4"/>
        <end position="295"/>
    </location>
</feature>
<feature type="domain" description="Glucose-methanol-choline oxidoreductase C-terminal" evidence="6">
    <location>
        <begin position="390"/>
        <end position="523"/>
    </location>
</feature>
<dbReference type="PANTHER" id="PTHR11552">
    <property type="entry name" value="GLUCOSE-METHANOL-CHOLINE GMC OXIDOREDUCTASE"/>
    <property type="match status" value="1"/>
</dbReference>
<dbReference type="InterPro" id="IPR012132">
    <property type="entry name" value="GMC_OxRdtase"/>
</dbReference>
<dbReference type="PANTHER" id="PTHR11552:SF147">
    <property type="entry name" value="CHOLINE DEHYDROGENASE, MITOCHONDRIAL"/>
    <property type="match status" value="1"/>
</dbReference>
<evidence type="ECO:0000256" key="4">
    <source>
        <dbReference type="ARBA" id="ARBA00022827"/>
    </source>
</evidence>
<evidence type="ECO:0000259" key="6">
    <source>
        <dbReference type="Pfam" id="PF05199"/>
    </source>
</evidence>
<dbReference type="RefSeq" id="WP_261936887.1">
    <property type="nucleotide sequence ID" value="NZ_AP018818.1"/>
</dbReference>
<dbReference type="SUPFAM" id="SSF51905">
    <property type="entry name" value="FAD/NAD(P)-binding domain"/>
    <property type="match status" value="1"/>
</dbReference>
<sequence length="541" mass="59341">MTDFDYIVVGSGSGGGVVASRLSEDPANSVLVLEAGGSDWNFVFHMGIGFYRNRPANLNWGFKSQPEPHLDNRSIDLPQGHLLGGSSSINGKVYSRGNPIDYDEWRQMGCEGWSYEEVLPYFKRAEGSWRPGSRYHGVNGPLKTTRVAPRGMLSEPLVEAARSLGYPIVNDLDAEPFEGISPSSDITVDQRGRRSSTARTYLRPAMRRPNLKVELHAKATRILVENGKAVGIEFMQRGKLRQVRARKEIILSAGVYNTPRLLLLSGIGNADELAPLGIAPILNLPGVGTNIADHAATMMENLTKEPITPLGQLRIDKVAMNFLQWALLGKGPFATQPLSGQGLIKTQPSLDRPDVQVFFNPLRRDAQIYVPGISRRQEHRIEAGIVLLRPYSRGTLKLGSSDPAEAPKIQLNLLSDQRDLDTFIRALRQVRKIYHAEPLSSLIKQEVSPGLDAQSDEELTAYLRRALYTVRHPVGSCRMGNDEMSVVDSQLRVRGIAGLRIADASIMPAIPGGNTNAPAIMIGEKAADMILGKPPLRPAID</sequence>
<accession>A0ABM7G8I9</accession>
<comment type="cofactor">
    <cofactor evidence="1">
        <name>FAD</name>
        <dbReference type="ChEBI" id="CHEBI:57692"/>
    </cofactor>
</comment>
<keyword evidence="4" id="KW-0274">FAD</keyword>
<dbReference type="Pfam" id="PF05199">
    <property type="entry name" value="GMC_oxred_C"/>
    <property type="match status" value="1"/>
</dbReference>
<keyword evidence="8" id="KW-1185">Reference proteome</keyword>